<dbReference type="Proteomes" id="UP001153069">
    <property type="component" value="Unassembled WGS sequence"/>
</dbReference>
<protein>
    <submittedName>
        <fullName evidence="2">Uncharacterized protein</fullName>
    </submittedName>
</protein>
<keyword evidence="3" id="KW-1185">Reference proteome</keyword>
<gene>
    <name evidence="2" type="ORF">SEMRO_923_G220780.1</name>
</gene>
<dbReference type="EMBL" id="CAICTM010000921">
    <property type="protein sequence ID" value="CAB9518324.1"/>
    <property type="molecule type" value="Genomic_DNA"/>
</dbReference>
<dbReference type="AlphaFoldDB" id="A0A9N8EFQ8"/>
<name>A0A9N8EFQ8_9STRA</name>
<evidence type="ECO:0000256" key="1">
    <source>
        <dbReference type="SAM" id="MobiDB-lite"/>
    </source>
</evidence>
<feature type="compositionally biased region" description="Basic and acidic residues" evidence="1">
    <location>
        <begin position="8"/>
        <end position="30"/>
    </location>
</feature>
<feature type="region of interest" description="Disordered" evidence="1">
    <location>
        <begin position="58"/>
        <end position="95"/>
    </location>
</feature>
<evidence type="ECO:0000313" key="3">
    <source>
        <dbReference type="Proteomes" id="UP001153069"/>
    </source>
</evidence>
<comment type="caution">
    <text evidence="2">The sequence shown here is derived from an EMBL/GenBank/DDBJ whole genome shotgun (WGS) entry which is preliminary data.</text>
</comment>
<feature type="region of interest" description="Disordered" evidence="1">
    <location>
        <begin position="1"/>
        <end position="39"/>
    </location>
</feature>
<reference evidence="2" key="1">
    <citation type="submission" date="2020-06" db="EMBL/GenBank/DDBJ databases">
        <authorList>
            <consortium name="Plant Systems Biology data submission"/>
        </authorList>
    </citation>
    <scope>NUCLEOTIDE SEQUENCE</scope>
    <source>
        <strain evidence="2">D6</strain>
    </source>
</reference>
<feature type="compositionally biased region" description="Polar residues" evidence="1">
    <location>
        <begin position="65"/>
        <end position="75"/>
    </location>
</feature>
<accession>A0A9N8EFQ8</accession>
<sequence length="95" mass="11042">MWGGGYYDTRRQDQWRRREEEIRRQERQQRDQITGHYHGEIQAKENVLKLTKSLLTVSRSREETTNSNAGTSSAVGANKRARVDEDAATNARYNS</sequence>
<proteinExistence type="predicted"/>
<organism evidence="2 3">
    <name type="scientific">Seminavis robusta</name>
    <dbReference type="NCBI Taxonomy" id="568900"/>
    <lineage>
        <taxon>Eukaryota</taxon>
        <taxon>Sar</taxon>
        <taxon>Stramenopiles</taxon>
        <taxon>Ochrophyta</taxon>
        <taxon>Bacillariophyta</taxon>
        <taxon>Bacillariophyceae</taxon>
        <taxon>Bacillariophycidae</taxon>
        <taxon>Naviculales</taxon>
        <taxon>Naviculaceae</taxon>
        <taxon>Seminavis</taxon>
    </lineage>
</organism>
<evidence type="ECO:0000313" key="2">
    <source>
        <dbReference type="EMBL" id="CAB9518324.1"/>
    </source>
</evidence>